<keyword evidence="1" id="KW-0732">Signal</keyword>
<organism evidence="2 3">
    <name type="scientific">Litomosoides sigmodontis</name>
    <name type="common">Filarial nematode worm</name>
    <dbReference type="NCBI Taxonomy" id="42156"/>
    <lineage>
        <taxon>Eukaryota</taxon>
        <taxon>Metazoa</taxon>
        <taxon>Ecdysozoa</taxon>
        <taxon>Nematoda</taxon>
        <taxon>Chromadorea</taxon>
        <taxon>Rhabditida</taxon>
        <taxon>Spirurina</taxon>
        <taxon>Spiruromorpha</taxon>
        <taxon>Filarioidea</taxon>
        <taxon>Onchocercidae</taxon>
        <taxon>Litomosoides</taxon>
    </lineage>
</organism>
<dbReference type="OrthoDB" id="5824659at2759"/>
<proteinExistence type="predicted"/>
<protein>
    <recommendedName>
        <fullName evidence="4">SXP/RAL-2 family protein Ani s 5-like cation-binding domain-containing protein</fullName>
    </recommendedName>
</protein>
<feature type="chain" id="PRO_5017930467" description="SXP/RAL-2 family protein Ani s 5-like cation-binding domain-containing protein" evidence="1">
    <location>
        <begin position="21"/>
        <end position="154"/>
    </location>
</feature>
<evidence type="ECO:0000313" key="2">
    <source>
        <dbReference type="EMBL" id="VDM91389.1"/>
    </source>
</evidence>
<gene>
    <name evidence="2" type="ORF">NLS_LOCUS9291</name>
</gene>
<accession>A0A3P7JS06</accession>
<dbReference type="Proteomes" id="UP000277928">
    <property type="component" value="Unassembled WGS sequence"/>
</dbReference>
<feature type="signal peptide" evidence="1">
    <location>
        <begin position="1"/>
        <end position="20"/>
    </location>
</feature>
<dbReference type="OMA" id="VFRTINC"/>
<dbReference type="AlphaFoldDB" id="A0A3P7JS06"/>
<keyword evidence="3" id="KW-1185">Reference proteome</keyword>
<reference evidence="2 3" key="1">
    <citation type="submission" date="2018-08" db="EMBL/GenBank/DDBJ databases">
        <authorList>
            <person name="Laetsch R D."/>
            <person name="Stevens L."/>
            <person name="Kumar S."/>
            <person name="Blaxter L. M."/>
        </authorList>
    </citation>
    <scope>NUCLEOTIDE SEQUENCE [LARGE SCALE GENOMIC DNA]</scope>
</reference>
<sequence>MLLAVLFWLFGSYVFRTINCLPDFIKEMPAAKRKEYEALYKHRPKLTRTEFYDLCEDWAERQGAKIKSQYHQYRLDEEQYIAKRDRILRDRLDGSNGSDAAKNYLRKLLDLQSNMDITLKAYETAEEEMRHSVLFDVLQEATELWNLLDAAHID</sequence>
<name>A0A3P7JS06_LITSI</name>
<dbReference type="EMBL" id="UYRX01001486">
    <property type="protein sequence ID" value="VDM91389.1"/>
    <property type="molecule type" value="Genomic_DNA"/>
</dbReference>
<evidence type="ECO:0000313" key="3">
    <source>
        <dbReference type="Proteomes" id="UP000277928"/>
    </source>
</evidence>
<evidence type="ECO:0000256" key="1">
    <source>
        <dbReference type="SAM" id="SignalP"/>
    </source>
</evidence>
<evidence type="ECO:0008006" key="4">
    <source>
        <dbReference type="Google" id="ProtNLM"/>
    </source>
</evidence>